<protein>
    <submittedName>
        <fullName evidence="1">Uncharacterized protein</fullName>
    </submittedName>
</protein>
<evidence type="ECO:0000313" key="1">
    <source>
        <dbReference type="EMBL" id="KAI8438155.1"/>
    </source>
</evidence>
<proteinExistence type="predicted"/>
<name>A0ACC0KPF2_CHOFU</name>
<gene>
    <name evidence="1" type="ORF">MSG28_010779</name>
</gene>
<comment type="caution">
    <text evidence="1">The sequence shown here is derived from an EMBL/GenBank/DDBJ whole genome shotgun (WGS) entry which is preliminary data.</text>
</comment>
<evidence type="ECO:0000313" key="2">
    <source>
        <dbReference type="Proteomes" id="UP001064048"/>
    </source>
</evidence>
<dbReference type="Proteomes" id="UP001064048">
    <property type="component" value="Chromosome 18"/>
</dbReference>
<dbReference type="EMBL" id="CM046118">
    <property type="protein sequence ID" value="KAI8438155.1"/>
    <property type="molecule type" value="Genomic_DNA"/>
</dbReference>
<reference evidence="1 2" key="1">
    <citation type="journal article" date="2022" name="Genome Biol. Evol.">
        <title>The Spruce Budworm Genome: Reconstructing the Evolutionary History of Antifreeze Proteins.</title>
        <authorList>
            <person name="Beliveau C."/>
            <person name="Gagne P."/>
            <person name="Picq S."/>
            <person name="Vernygora O."/>
            <person name="Keeling C.I."/>
            <person name="Pinkney K."/>
            <person name="Doucet D."/>
            <person name="Wen F."/>
            <person name="Johnston J.S."/>
            <person name="Maaroufi H."/>
            <person name="Boyle B."/>
            <person name="Laroche J."/>
            <person name="Dewar K."/>
            <person name="Juretic N."/>
            <person name="Blackburn G."/>
            <person name="Nisole A."/>
            <person name="Brunet B."/>
            <person name="Brandao M."/>
            <person name="Lumley L."/>
            <person name="Duan J."/>
            <person name="Quan G."/>
            <person name="Lucarotti C.J."/>
            <person name="Roe A.D."/>
            <person name="Sperling F.A.H."/>
            <person name="Levesque R.C."/>
            <person name="Cusson M."/>
        </authorList>
    </citation>
    <scope>NUCLEOTIDE SEQUENCE [LARGE SCALE GENOMIC DNA]</scope>
    <source>
        <strain evidence="1">Glfc:IPQL:Cfum</strain>
    </source>
</reference>
<keyword evidence="2" id="KW-1185">Reference proteome</keyword>
<accession>A0ACC0KPF2</accession>
<sequence length="177" mass="19477">MSSYCEILVLTAGMAVMSAQGYGRNIRDSMKGKQKLYLSACNVFHSSLLLVKPRRSKSSHHLLLGASAPVTAWKPISDKCSPVIQMHTADVIVSAQQNSSAVNGIECSLDDISSTVIKKVCRDCRDGVCCIEIIYSYFNKKIVRKQLTRCVYVHIRAYAAESPPPALGAFGSRFDRE</sequence>
<organism evidence="1 2">
    <name type="scientific">Choristoneura fumiferana</name>
    <name type="common">Spruce budworm moth</name>
    <name type="synonym">Archips fumiferana</name>
    <dbReference type="NCBI Taxonomy" id="7141"/>
    <lineage>
        <taxon>Eukaryota</taxon>
        <taxon>Metazoa</taxon>
        <taxon>Ecdysozoa</taxon>
        <taxon>Arthropoda</taxon>
        <taxon>Hexapoda</taxon>
        <taxon>Insecta</taxon>
        <taxon>Pterygota</taxon>
        <taxon>Neoptera</taxon>
        <taxon>Endopterygota</taxon>
        <taxon>Lepidoptera</taxon>
        <taxon>Glossata</taxon>
        <taxon>Ditrysia</taxon>
        <taxon>Tortricoidea</taxon>
        <taxon>Tortricidae</taxon>
        <taxon>Tortricinae</taxon>
        <taxon>Choristoneura</taxon>
    </lineage>
</organism>